<dbReference type="GO" id="GO:0006313">
    <property type="term" value="P:DNA transposition"/>
    <property type="evidence" value="ECO:0007669"/>
    <property type="project" value="InterPro"/>
</dbReference>
<dbReference type="SUPFAM" id="SSF143422">
    <property type="entry name" value="Transposase IS200-like"/>
    <property type="match status" value="1"/>
</dbReference>
<dbReference type="InterPro" id="IPR002686">
    <property type="entry name" value="Transposase_17"/>
</dbReference>
<dbReference type="InterPro" id="IPR036515">
    <property type="entry name" value="Transposase_17_sf"/>
</dbReference>
<dbReference type="GO" id="GO:0003677">
    <property type="term" value="F:DNA binding"/>
    <property type="evidence" value="ECO:0007669"/>
    <property type="project" value="InterPro"/>
</dbReference>
<reference evidence="3" key="1">
    <citation type="submission" date="2018-05" db="EMBL/GenBank/DDBJ databases">
        <title>Pseudarcicella sp. HME7025 Genome sequencing and assembly.</title>
        <authorList>
            <person name="Kim H."/>
            <person name="Kang H."/>
            <person name="Joh K."/>
        </authorList>
    </citation>
    <scope>NUCLEOTIDE SEQUENCE [LARGE SCALE GENOMIC DNA]</scope>
    <source>
        <strain evidence="3">HME7025</strain>
    </source>
</reference>
<dbReference type="AlphaFoldDB" id="A0A2S2DSV2"/>
<dbReference type="Proteomes" id="UP000245468">
    <property type="component" value="Chromosome"/>
</dbReference>
<dbReference type="PANTHER" id="PTHR33360">
    <property type="entry name" value="TRANSPOSASE FOR INSERTION SEQUENCE ELEMENT IS200"/>
    <property type="match status" value="1"/>
</dbReference>
<dbReference type="EMBL" id="CP029346">
    <property type="protein sequence ID" value="AWL08379.1"/>
    <property type="molecule type" value="Genomic_DNA"/>
</dbReference>
<evidence type="ECO:0000313" key="2">
    <source>
        <dbReference type="EMBL" id="AWL08379.1"/>
    </source>
</evidence>
<dbReference type="OrthoDB" id="9797997at2"/>
<dbReference type="SMART" id="SM01321">
    <property type="entry name" value="Y1_Tnp"/>
    <property type="match status" value="1"/>
</dbReference>
<name>A0A2S2DSV2_9BACT</name>
<dbReference type="GO" id="GO:0004803">
    <property type="term" value="F:transposase activity"/>
    <property type="evidence" value="ECO:0007669"/>
    <property type="project" value="InterPro"/>
</dbReference>
<dbReference type="Pfam" id="PF01797">
    <property type="entry name" value="Y1_Tnp"/>
    <property type="match status" value="1"/>
</dbReference>
<evidence type="ECO:0000259" key="1">
    <source>
        <dbReference type="SMART" id="SM01321"/>
    </source>
</evidence>
<gene>
    <name evidence="2" type="ORF">HME7025_00507</name>
</gene>
<organism evidence="2 3">
    <name type="scientific">Aquirufa nivalisilvae</name>
    <dbReference type="NCBI Taxonomy" id="2516557"/>
    <lineage>
        <taxon>Bacteria</taxon>
        <taxon>Pseudomonadati</taxon>
        <taxon>Bacteroidota</taxon>
        <taxon>Cytophagia</taxon>
        <taxon>Cytophagales</taxon>
        <taxon>Flectobacillaceae</taxon>
        <taxon>Aquirufa</taxon>
    </lineage>
</organism>
<keyword evidence="3" id="KW-1185">Reference proteome</keyword>
<dbReference type="Gene3D" id="3.30.70.1290">
    <property type="entry name" value="Transposase IS200-like"/>
    <property type="match status" value="1"/>
</dbReference>
<dbReference type="KEGG" id="psez:HME7025_00507"/>
<dbReference type="PANTHER" id="PTHR33360:SF2">
    <property type="entry name" value="TRANSPOSASE FOR INSERTION SEQUENCE ELEMENT IS200"/>
    <property type="match status" value="1"/>
</dbReference>
<accession>A0A2S2DSV2</accession>
<protein>
    <recommendedName>
        <fullName evidence="1">Transposase IS200-like domain-containing protein</fullName>
    </recommendedName>
</protein>
<evidence type="ECO:0000313" key="3">
    <source>
        <dbReference type="Proteomes" id="UP000245468"/>
    </source>
</evidence>
<sequence>MNMSDSLIQIYVHAVWTTKNREPFILPELKDPLCKHIQAELEKMNCQLIIINSMPNRIHCLFSICSTKSISFIIKQIKGSSSRYINLQYSPPNKLEWQIGYAAFSVSKLALNKVYEYIKFQHDIHGFKSMDNK</sequence>
<proteinExistence type="predicted"/>
<feature type="domain" description="Transposase IS200-like" evidence="1">
    <location>
        <begin position="7"/>
        <end position="121"/>
    </location>
</feature>
<dbReference type="NCBIfam" id="NF033573">
    <property type="entry name" value="transpos_IS200"/>
    <property type="match status" value="1"/>
</dbReference>